<keyword evidence="1" id="KW-1133">Transmembrane helix</keyword>
<protein>
    <submittedName>
        <fullName evidence="2">Sodium-solute symporter</fullName>
    </submittedName>
</protein>
<proteinExistence type="predicted"/>
<dbReference type="AlphaFoldDB" id="A0A0B8P1T2"/>
<keyword evidence="1" id="KW-0812">Transmembrane</keyword>
<organism evidence="2 3">
    <name type="scientific">Vibrio ishigakensis</name>
    <dbReference type="NCBI Taxonomy" id="1481914"/>
    <lineage>
        <taxon>Bacteria</taxon>
        <taxon>Pseudomonadati</taxon>
        <taxon>Pseudomonadota</taxon>
        <taxon>Gammaproteobacteria</taxon>
        <taxon>Vibrionales</taxon>
        <taxon>Vibrionaceae</taxon>
        <taxon>Vibrio</taxon>
    </lineage>
</organism>
<evidence type="ECO:0000313" key="3">
    <source>
        <dbReference type="Proteomes" id="UP000031670"/>
    </source>
</evidence>
<evidence type="ECO:0000256" key="1">
    <source>
        <dbReference type="SAM" id="Phobius"/>
    </source>
</evidence>
<reference evidence="2 3" key="1">
    <citation type="submission" date="2015-01" db="EMBL/GenBank/DDBJ databases">
        <title>Vibrio sp. C5 JCM 19232 whole genome shotgun sequence.</title>
        <authorList>
            <person name="Sawabe T."/>
            <person name="Meirelles P."/>
            <person name="Feng G."/>
            <person name="Sayaka M."/>
            <person name="Hattori M."/>
            <person name="Ohkuma M."/>
        </authorList>
    </citation>
    <scope>NUCLEOTIDE SEQUENCE [LARGE SCALE GENOMIC DNA]</scope>
    <source>
        <strain evidence="2 3">JCM19232</strain>
    </source>
</reference>
<accession>A0A0B8P1T2</accession>
<gene>
    <name evidence="2" type="ORF">JCM19232_3687</name>
</gene>
<dbReference type="EMBL" id="BBSA01000002">
    <property type="protein sequence ID" value="GAM60745.1"/>
    <property type="molecule type" value="Genomic_DNA"/>
</dbReference>
<reference evidence="2 3" key="2">
    <citation type="submission" date="2015-01" db="EMBL/GenBank/DDBJ databases">
        <authorList>
            <consortium name="NBRP consortium"/>
            <person name="Sawabe T."/>
            <person name="Meirelles P."/>
            <person name="Feng G."/>
            <person name="Sayaka M."/>
            <person name="Hattori M."/>
            <person name="Ohkuma M."/>
        </authorList>
    </citation>
    <scope>NUCLEOTIDE SEQUENCE [LARGE SCALE GENOMIC DNA]</scope>
    <source>
        <strain evidence="2 3">JCM19232</strain>
    </source>
</reference>
<keyword evidence="1" id="KW-0472">Membrane</keyword>
<name>A0A0B8P1T2_9VIBR</name>
<sequence>MADIKVALGLVGHMVITAGFFCATTMFFKPLEEQRQKM</sequence>
<dbReference type="Proteomes" id="UP000031670">
    <property type="component" value="Unassembled WGS sequence"/>
</dbReference>
<comment type="caution">
    <text evidence="2">The sequence shown here is derived from an EMBL/GenBank/DDBJ whole genome shotgun (WGS) entry which is preliminary data.</text>
</comment>
<evidence type="ECO:0000313" key="2">
    <source>
        <dbReference type="EMBL" id="GAM60745.1"/>
    </source>
</evidence>
<feature type="transmembrane region" description="Helical" evidence="1">
    <location>
        <begin position="6"/>
        <end position="28"/>
    </location>
</feature>